<name>A0A8J1TAX4_OWEFU</name>
<dbReference type="InterPro" id="IPR052406">
    <property type="entry name" value="Chromatin_Remodeling_Comp"/>
</dbReference>
<dbReference type="InterPro" id="IPR013087">
    <property type="entry name" value="Znf_C2H2_type"/>
</dbReference>
<comment type="caution">
    <text evidence="4">The sequence shown here is derived from an EMBL/GenBank/DDBJ whole genome shotgun (WGS) entry which is preliminary data.</text>
</comment>
<keyword evidence="3" id="KW-0539">Nucleus</keyword>
<protein>
    <submittedName>
        <fullName evidence="4">Uncharacterized protein</fullName>
    </submittedName>
</protein>
<keyword evidence="2" id="KW-0804">Transcription</keyword>
<dbReference type="AlphaFoldDB" id="A0A8J1TAX4"/>
<dbReference type="PANTHER" id="PTHR22970:SF14">
    <property type="entry name" value="AT-RICH INTERACTIVE DOMAIN-CONTAINING PROTEIN 2"/>
    <property type="match status" value="1"/>
</dbReference>
<dbReference type="EMBL" id="CAIIXF020000011">
    <property type="protein sequence ID" value="CAH1800125.1"/>
    <property type="molecule type" value="Genomic_DNA"/>
</dbReference>
<dbReference type="PROSITE" id="PS00028">
    <property type="entry name" value="ZINC_FINGER_C2H2_1"/>
    <property type="match status" value="1"/>
</dbReference>
<reference evidence="4" key="1">
    <citation type="submission" date="2022-03" db="EMBL/GenBank/DDBJ databases">
        <authorList>
            <person name="Martin C."/>
        </authorList>
    </citation>
    <scope>NUCLEOTIDE SEQUENCE</scope>
</reference>
<dbReference type="PANTHER" id="PTHR22970">
    <property type="entry name" value="AT-RICH INTERACTIVE DOMAIN-CONTAINING PROTEIN 2"/>
    <property type="match status" value="1"/>
</dbReference>
<gene>
    <name evidence="4" type="ORF">OFUS_LOCUS24054</name>
</gene>
<accession>A0A8J1TAX4</accession>
<dbReference type="OrthoDB" id="338531at2759"/>
<evidence type="ECO:0000256" key="2">
    <source>
        <dbReference type="ARBA" id="ARBA00023163"/>
    </source>
</evidence>
<keyword evidence="1" id="KW-0805">Transcription regulation</keyword>
<organism evidence="4 5">
    <name type="scientific">Owenia fusiformis</name>
    <name type="common">Polychaete worm</name>
    <dbReference type="NCBI Taxonomy" id="6347"/>
    <lineage>
        <taxon>Eukaryota</taxon>
        <taxon>Metazoa</taxon>
        <taxon>Spiralia</taxon>
        <taxon>Lophotrochozoa</taxon>
        <taxon>Annelida</taxon>
        <taxon>Polychaeta</taxon>
        <taxon>Sedentaria</taxon>
        <taxon>Canalipalpata</taxon>
        <taxon>Sabellida</taxon>
        <taxon>Oweniida</taxon>
        <taxon>Oweniidae</taxon>
        <taxon>Owenia</taxon>
    </lineage>
</organism>
<keyword evidence="5" id="KW-1185">Reference proteome</keyword>
<proteinExistence type="predicted"/>
<sequence>MGTGQYMCEWALCQRFFETPAGVLNHISKLHLSAIVNDGTCMWEGCDGLRRKKWSLYTHIQDRHCTEHALKAAALRRQQLQNVPGGGGLIPQGVNAGPTPPAPVYPHDAAIQAIRRFSIKPPYPELMEPKEGPVTKHIRLTSSLILRNLARYSAVGRTCIKRHEGQLAYVALSPVESSTAISNCLWELHQHH</sequence>
<evidence type="ECO:0000256" key="3">
    <source>
        <dbReference type="ARBA" id="ARBA00023242"/>
    </source>
</evidence>
<evidence type="ECO:0000313" key="4">
    <source>
        <dbReference type="EMBL" id="CAH1800125.1"/>
    </source>
</evidence>
<dbReference type="Proteomes" id="UP000749559">
    <property type="component" value="Unassembled WGS sequence"/>
</dbReference>
<evidence type="ECO:0000256" key="1">
    <source>
        <dbReference type="ARBA" id="ARBA00023015"/>
    </source>
</evidence>
<evidence type="ECO:0000313" key="5">
    <source>
        <dbReference type="Proteomes" id="UP000749559"/>
    </source>
</evidence>